<dbReference type="CDD" id="cd00093">
    <property type="entry name" value="HTH_XRE"/>
    <property type="match status" value="1"/>
</dbReference>
<dbReference type="RefSeq" id="WP_058296708.1">
    <property type="nucleotide sequence ID" value="NZ_CAKJVD010000049.1"/>
</dbReference>
<feature type="domain" description="HTH cro/C1-type" evidence="1">
    <location>
        <begin position="10"/>
        <end position="65"/>
    </location>
</feature>
<dbReference type="AlphaFoldDB" id="A0A2A7MLK4"/>
<evidence type="ECO:0000313" key="5">
    <source>
        <dbReference type="EMBL" id="VCT85969.1"/>
    </source>
</evidence>
<dbReference type="Proteomes" id="UP000220840">
    <property type="component" value="Unassembled WGS sequence"/>
</dbReference>
<dbReference type="SUPFAM" id="SSF47413">
    <property type="entry name" value="lambda repressor-like DNA-binding domains"/>
    <property type="match status" value="1"/>
</dbReference>
<reference evidence="3" key="4">
    <citation type="submission" date="2022-10" db="EMBL/GenBank/DDBJ databases">
        <authorList>
            <person name="Aires J."/>
            <person name="Mesa V."/>
        </authorList>
    </citation>
    <scope>NUCLEOTIDE SEQUENCE</scope>
    <source>
        <strain evidence="3">Clostridium neonatale JD116</strain>
    </source>
</reference>
<dbReference type="GeneID" id="68879079"/>
<organism evidence="4 6">
    <name type="scientific">Clostridium neonatale</name>
    <dbReference type="NCBI Taxonomy" id="137838"/>
    <lineage>
        <taxon>Bacteria</taxon>
        <taxon>Bacillati</taxon>
        <taxon>Bacillota</taxon>
        <taxon>Clostridia</taxon>
        <taxon>Eubacteriales</taxon>
        <taxon>Clostridiaceae</taxon>
        <taxon>Clostridium</taxon>
    </lineage>
</organism>
<evidence type="ECO:0000313" key="3">
    <source>
        <dbReference type="EMBL" id="CAI3625086.1"/>
    </source>
</evidence>
<dbReference type="Proteomes" id="UP000431451">
    <property type="component" value="Unassembled WGS sequence"/>
</dbReference>
<evidence type="ECO:0000313" key="6">
    <source>
        <dbReference type="Proteomes" id="UP000220840"/>
    </source>
</evidence>
<proteinExistence type="predicted"/>
<gene>
    <name evidence="5" type="primary">ddrOC_2</name>
    <name evidence="3" type="ORF">CNEO2_420021</name>
    <name evidence="2" type="ORF">CNEO_41239</name>
    <name evidence="5" type="ORF">CNEONATNEC25_03572</name>
    <name evidence="4" type="ORF">CQ394_12985</name>
</gene>
<evidence type="ECO:0000259" key="1">
    <source>
        <dbReference type="PROSITE" id="PS50943"/>
    </source>
</evidence>
<dbReference type="GO" id="GO:0003677">
    <property type="term" value="F:DNA binding"/>
    <property type="evidence" value="ECO:0007669"/>
    <property type="project" value="InterPro"/>
</dbReference>
<dbReference type="Proteomes" id="UP001189143">
    <property type="component" value="Unassembled WGS sequence"/>
</dbReference>
<dbReference type="PROSITE" id="PS50943">
    <property type="entry name" value="HTH_CROC1"/>
    <property type="match status" value="1"/>
</dbReference>
<dbReference type="SMART" id="SM00530">
    <property type="entry name" value="HTH_XRE"/>
    <property type="match status" value="1"/>
</dbReference>
<dbReference type="EMBL" id="CAKJVE010000004">
    <property type="protein sequence ID" value="CAG9704413.1"/>
    <property type="molecule type" value="Genomic_DNA"/>
</dbReference>
<dbReference type="InterPro" id="IPR010982">
    <property type="entry name" value="Lambda_DNA-bd_dom_sf"/>
</dbReference>
<accession>A0A2A7MLK4</accession>
<protein>
    <submittedName>
        <fullName evidence="4 5">Transcriptional regulator</fullName>
    </submittedName>
</protein>
<reference evidence="5 7" key="2">
    <citation type="submission" date="2018-06" db="EMBL/GenBank/DDBJ databases">
        <authorList>
            <consortium name="IHU Genomes"/>
        </authorList>
    </citation>
    <scope>NUCLEOTIDE SEQUENCE [LARGE SCALE GENOMIC DNA]</scope>
    <source>
        <strain evidence="5 7">NEC25</strain>
    </source>
</reference>
<sequence>MKKIIVKNNIEELKMRNEMTYREIAEIAKVSVAYICQLAKGKRKNPSFSVMERIAFALQSTVYMVFKMGYKSQIMA</sequence>
<reference evidence="4 6" key="1">
    <citation type="submission" date="2017-10" db="EMBL/GenBank/DDBJ databases">
        <title>Effective Description of Clostridium neonatale sp. nov. linked to necrotizing enterocolitis in neonates and a clarification of species assignable to the genus Clostridium (Prazmowski 1880) emend. Lawson and Rainey 2016.</title>
        <authorList>
            <person name="Bernard K."/>
            <person name="Burdz T."/>
            <person name="Wiebe D."/>
            <person name="Balcewich B."/>
            <person name="Alfa M."/>
            <person name="Bernier A.-M."/>
        </authorList>
    </citation>
    <scope>NUCLEOTIDE SEQUENCE [LARGE SCALE GENOMIC DNA]</scope>
    <source>
        <strain evidence="4 6">LCDC99A005</strain>
    </source>
</reference>
<dbReference type="STRING" id="137838.GCA_001458595_04087"/>
<reference evidence="2" key="3">
    <citation type="submission" date="2021-10" db="EMBL/GenBank/DDBJ databases">
        <authorList>
            <person name="Mesa V."/>
        </authorList>
    </citation>
    <scope>NUCLEOTIDE SEQUENCE</scope>
    <source>
        <strain evidence="2">CC3_PB</strain>
    </source>
</reference>
<dbReference type="EMBL" id="UWJD01000003">
    <property type="protein sequence ID" value="VCT85969.1"/>
    <property type="molecule type" value="Genomic_DNA"/>
</dbReference>
<evidence type="ECO:0000313" key="4">
    <source>
        <dbReference type="EMBL" id="PEG32566.1"/>
    </source>
</evidence>
<evidence type="ECO:0000313" key="2">
    <source>
        <dbReference type="EMBL" id="CAG9704413.1"/>
    </source>
</evidence>
<dbReference type="Gene3D" id="1.10.260.40">
    <property type="entry name" value="lambda repressor-like DNA-binding domains"/>
    <property type="match status" value="1"/>
</dbReference>
<dbReference type="EMBL" id="CAMTCP010000240">
    <property type="protein sequence ID" value="CAI3625086.1"/>
    <property type="molecule type" value="Genomic_DNA"/>
</dbReference>
<dbReference type="Proteomes" id="UP000789738">
    <property type="component" value="Unassembled WGS sequence"/>
</dbReference>
<dbReference type="OrthoDB" id="371153at2"/>
<dbReference type="InterPro" id="IPR001387">
    <property type="entry name" value="Cro/C1-type_HTH"/>
</dbReference>
<name>A0A2A7MLK4_9CLOT</name>
<dbReference type="EMBL" id="PDCJ01000001">
    <property type="protein sequence ID" value="PEG32566.1"/>
    <property type="molecule type" value="Genomic_DNA"/>
</dbReference>
<evidence type="ECO:0000313" key="7">
    <source>
        <dbReference type="Proteomes" id="UP000431451"/>
    </source>
</evidence>
<keyword evidence="6" id="KW-1185">Reference proteome</keyword>